<dbReference type="GO" id="GO:0005886">
    <property type="term" value="C:plasma membrane"/>
    <property type="evidence" value="ECO:0007669"/>
    <property type="project" value="UniProtKB-SubCell"/>
</dbReference>
<reference evidence="9 10" key="1">
    <citation type="submission" date="2019-07" db="EMBL/GenBank/DDBJ databases">
        <authorList>
            <person name="Zhou L.-Y."/>
        </authorList>
    </citation>
    <scope>NUCLEOTIDE SEQUENCE [LARGE SCALE GENOMIC DNA]</scope>
    <source>
        <strain evidence="9 10">YIM 101269</strain>
    </source>
</reference>
<gene>
    <name evidence="9" type="ORF">FOJ82_11235</name>
</gene>
<feature type="transmembrane region" description="Helical" evidence="7">
    <location>
        <begin position="220"/>
        <end position="237"/>
    </location>
</feature>
<dbReference type="PANTHER" id="PTHR30193">
    <property type="entry name" value="ABC TRANSPORTER PERMEASE PROTEIN"/>
    <property type="match status" value="1"/>
</dbReference>
<dbReference type="Gene3D" id="1.10.3720.10">
    <property type="entry name" value="MetI-like"/>
    <property type="match status" value="1"/>
</dbReference>
<evidence type="ECO:0000259" key="8">
    <source>
        <dbReference type="PROSITE" id="PS50928"/>
    </source>
</evidence>
<dbReference type="AlphaFoldDB" id="A0A553JZQ4"/>
<dbReference type="EMBL" id="VKKG01000004">
    <property type="protein sequence ID" value="TRY17938.1"/>
    <property type="molecule type" value="Genomic_DNA"/>
</dbReference>
<organism evidence="9 10">
    <name type="scientific">Tessaracoccus rhinocerotis</name>
    <dbReference type="NCBI Taxonomy" id="1689449"/>
    <lineage>
        <taxon>Bacteria</taxon>
        <taxon>Bacillati</taxon>
        <taxon>Actinomycetota</taxon>
        <taxon>Actinomycetes</taxon>
        <taxon>Propionibacteriales</taxon>
        <taxon>Propionibacteriaceae</taxon>
        <taxon>Tessaracoccus</taxon>
    </lineage>
</organism>
<feature type="transmembrane region" description="Helical" evidence="7">
    <location>
        <begin position="269"/>
        <end position="290"/>
    </location>
</feature>
<dbReference type="InterPro" id="IPR051393">
    <property type="entry name" value="ABC_transporter_permease"/>
</dbReference>
<evidence type="ECO:0000256" key="6">
    <source>
        <dbReference type="ARBA" id="ARBA00023136"/>
    </source>
</evidence>
<evidence type="ECO:0000313" key="10">
    <source>
        <dbReference type="Proteomes" id="UP000317638"/>
    </source>
</evidence>
<dbReference type="CDD" id="cd06261">
    <property type="entry name" value="TM_PBP2"/>
    <property type="match status" value="1"/>
</dbReference>
<keyword evidence="5 7" id="KW-1133">Transmembrane helix</keyword>
<dbReference type="Proteomes" id="UP000317638">
    <property type="component" value="Unassembled WGS sequence"/>
</dbReference>
<accession>A0A553JZQ4</accession>
<evidence type="ECO:0000313" key="9">
    <source>
        <dbReference type="EMBL" id="TRY17938.1"/>
    </source>
</evidence>
<keyword evidence="2 7" id="KW-0813">Transport</keyword>
<dbReference type="SUPFAM" id="SSF161098">
    <property type="entry name" value="MetI-like"/>
    <property type="match status" value="1"/>
</dbReference>
<keyword evidence="6 7" id="KW-0472">Membrane</keyword>
<evidence type="ECO:0000256" key="4">
    <source>
        <dbReference type="ARBA" id="ARBA00022692"/>
    </source>
</evidence>
<dbReference type="Pfam" id="PF00528">
    <property type="entry name" value="BPD_transp_1"/>
    <property type="match status" value="1"/>
</dbReference>
<dbReference type="PANTHER" id="PTHR30193:SF41">
    <property type="entry name" value="DIACETYLCHITOBIOSE UPTAKE SYSTEM PERMEASE PROTEIN NGCF"/>
    <property type="match status" value="1"/>
</dbReference>
<keyword evidence="3" id="KW-1003">Cell membrane</keyword>
<evidence type="ECO:0000256" key="2">
    <source>
        <dbReference type="ARBA" id="ARBA00022448"/>
    </source>
</evidence>
<protein>
    <submittedName>
        <fullName evidence="9">Sugar ABC transporter permease</fullName>
    </submittedName>
</protein>
<dbReference type="GO" id="GO:0055085">
    <property type="term" value="P:transmembrane transport"/>
    <property type="evidence" value="ECO:0007669"/>
    <property type="project" value="InterPro"/>
</dbReference>
<evidence type="ECO:0000256" key="3">
    <source>
        <dbReference type="ARBA" id="ARBA00022475"/>
    </source>
</evidence>
<dbReference type="OrthoDB" id="9804439at2"/>
<evidence type="ECO:0000256" key="1">
    <source>
        <dbReference type="ARBA" id="ARBA00004651"/>
    </source>
</evidence>
<feature type="domain" description="ABC transmembrane type-1" evidence="8">
    <location>
        <begin position="61"/>
        <end position="287"/>
    </location>
</feature>
<name>A0A553JZQ4_9ACTN</name>
<dbReference type="InterPro" id="IPR035906">
    <property type="entry name" value="MetI-like_sf"/>
</dbReference>
<dbReference type="PROSITE" id="PS50928">
    <property type="entry name" value="ABC_TM1"/>
    <property type="match status" value="1"/>
</dbReference>
<comment type="caution">
    <text evidence="9">The sequence shown here is derived from an EMBL/GenBank/DDBJ whole genome shotgun (WGS) entry which is preliminary data.</text>
</comment>
<comment type="subcellular location">
    <subcellularLocation>
        <location evidence="1 7">Cell membrane</location>
        <topology evidence="1 7">Multi-pass membrane protein</topology>
    </subcellularLocation>
</comment>
<feature type="transmembrane region" description="Helical" evidence="7">
    <location>
        <begin position="162"/>
        <end position="183"/>
    </location>
</feature>
<feature type="transmembrane region" description="Helical" evidence="7">
    <location>
        <begin position="7"/>
        <end position="28"/>
    </location>
</feature>
<evidence type="ECO:0000256" key="5">
    <source>
        <dbReference type="ARBA" id="ARBA00022989"/>
    </source>
</evidence>
<sequence length="302" mass="33283">MAVFLGVPLIIYLGLVIYPFIQAVHYSFTNWRGFEPISQADYVWFDNYIYLFNDPKFMQALGNNILLAIFLPLITIILALVLAIVITMGGPSHGNVRGIKGAGFYRVVSFFPYVIPGIVIGFMWRLLLDPSAGFVNGILTAIGLEQFENFAWLGDARTAMPVSMFVIIWGFVGFYMLLFIAAIKAVPAEIYEAVRIDGAGRFVTAVRVTVPLIRDNIQTAYIYMGIMAMDAFIYMSALNPRGGPQFTTLVMSQELFNTAFGGNNLWGRASAMGVVLAGVTLAFAAVVFLVNRLTGGKDTVKY</sequence>
<comment type="similarity">
    <text evidence="7">Belongs to the binding-protein-dependent transport system permease family.</text>
</comment>
<keyword evidence="4 7" id="KW-0812">Transmembrane</keyword>
<proteinExistence type="inferred from homology"/>
<keyword evidence="10" id="KW-1185">Reference proteome</keyword>
<evidence type="ECO:0000256" key="7">
    <source>
        <dbReference type="RuleBase" id="RU363032"/>
    </source>
</evidence>
<feature type="transmembrane region" description="Helical" evidence="7">
    <location>
        <begin position="107"/>
        <end position="127"/>
    </location>
</feature>
<dbReference type="InterPro" id="IPR000515">
    <property type="entry name" value="MetI-like"/>
</dbReference>
<feature type="transmembrane region" description="Helical" evidence="7">
    <location>
        <begin position="65"/>
        <end position="86"/>
    </location>
</feature>